<name>A0A061GI72_THECC</name>
<evidence type="ECO:0000313" key="1">
    <source>
        <dbReference type="EMBL" id="EOY29575.1"/>
    </source>
</evidence>
<gene>
    <name evidence="1" type="ORF">TCM_037073</name>
</gene>
<dbReference type="Proteomes" id="UP000026915">
    <property type="component" value="Chromosome 9"/>
</dbReference>
<dbReference type="Gramene" id="EOY29575">
    <property type="protein sequence ID" value="EOY29575"/>
    <property type="gene ID" value="TCM_037073"/>
</dbReference>
<keyword evidence="2" id="KW-1185">Reference proteome</keyword>
<accession>A0A061GI72</accession>
<reference evidence="1 2" key="1">
    <citation type="journal article" date="2013" name="Genome Biol.">
        <title>The genome sequence of the most widely cultivated cacao type and its use to identify candidate genes regulating pod color.</title>
        <authorList>
            <person name="Motamayor J.C."/>
            <person name="Mockaitis K."/>
            <person name="Schmutz J."/>
            <person name="Haiminen N."/>
            <person name="Iii D.L."/>
            <person name="Cornejo O."/>
            <person name="Findley S.D."/>
            <person name="Zheng P."/>
            <person name="Utro F."/>
            <person name="Royaert S."/>
            <person name="Saski C."/>
            <person name="Jenkins J."/>
            <person name="Podicheti R."/>
            <person name="Zhao M."/>
            <person name="Scheffler B.E."/>
            <person name="Stack J.C."/>
            <person name="Feltus F.A."/>
            <person name="Mustiga G.M."/>
            <person name="Amores F."/>
            <person name="Phillips W."/>
            <person name="Marelli J.P."/>
            <person name="May G.D."/>
            <person name="Shapiro H."/>
            <person name="Ma J."/>
            <person name="Bustamante C.D."/>
            <person name="Schnell R.J."/>
            <person name="Main D."/>
            <person name="Gilbert D."/>
            <person name="Parida L."/>
            <person name="Kuhn D.N."/>
        </authorList>
    </citation>
    <scope>NUCLEOTIDE SEQUENCE [LARGE SCALE GENOMIC DNA]</scope>
    <source>
        <strain evidence="2">cv. Matina 1-6</strain>
    </source>
</reference>
<dbReference type="InParanoid" id="A0A061GI72"/>
<sequence length="51" mass="5706">MRYFLFIIEGLAAGKFLMQVTVIQSVDFSLIITLFGIGFGREQTVFLICTG</sequence>
<dbReference type="EMBL" id="CM001887">
    <property type="protein sequence ID" value="EOY29575.1"/>
    <property type="molecule type" value="Genomic_DNA"/>
</dbReference>
<evidence type="ECO:0000313" key="2">
    <source>
        <dbReference type="Proteomes" id="UP000026915"/>
    </source>
</evidence>
<dbReference type="AlphaFoldDB" id="A0A061GI72"/>
<proteinExistence type="predicted"/>
<organism evidence="1 2">
    <name type="scientific">Theobroma cacao</name>
    <name type="common">Cacao</name>
    <name type="synonym">Cocoa</name>
    <dbReference type="NCBI Taxonomy" id="3641"/>
    <lineage>
        <taxon>Eukaryota</taxon>
        <taxon>Viridiplantae</taxon>
        <taxon>Streptophyta</taxon>
        <taxon>Embryophyta</taxon>
        <taxon>Tracheophyta</taxon>
        <taxon>Spermatophyta</taxon>
        <taxon>Magnoliopsida</taxon>
        <taxon>eudicotyledons</taxon>
        <taxon>Gunneridae</taxon>
        <taxon>Pentapetalae</taxon>
        <taxon>rosids</taxon>
        <taxon>malvids</taxon>
        <taxon>Malvales</taxon>
        <taxon>Malvaceae</taxon>
        <taxon>Byttnerioideae</taxon>
        <taxon>Theobroma</taxon>
    </lineage>
</organism>
<dbReference type="HOGENOM" id="CLU_3110300_0_0_1"/>
<protein>
    <submittedName>
        <fullName evidence="1">Uncharacterized protein</fullName>
    </submittedName>
</protein>